<evidence type="ECO:0000256" key="1">
    <source>
        <dbReference type="ARBA" id="ARBA00005564"/>
    </source>
</evidence>
<keyword evidence="4" id="KW-1185">Reference proteome</keyword>
<reference evidence="3 4" key="1">
    <citation type="journal article" date="2010" name="PLoS Genet.">
        <title>Analysis of the Legionella longbeachae genome and transcriptome uncovers unique strategies to cause Legionnaires' disease.</title>
        <authorList>
            <person name="Cazalet C."/>
            <person name="Gomez-Valero L."/>
            <person name="Rusniok C."/>
            <person name="Lomma M."/>
            <person name="Dervins-Ravault D."/>
            <person name="Newton H."/>
            <person name="Sansom F."/>
            <person name="Jarraud S."/>
            <person name="Zidane N."/>
            <person name="Ma L."/>
            <person name="Bouchier C."/>
            <person name="Etienne J."/>
            <person name="Hartland E."/>
            <person name="Buchrieser C."/>
        </authorList>
    </citation>
    <scope>NUCLEOTIDE SEQUENCE [LARGE SCALE GENOMIC DNA]</scope>
    <source>
        <strain evidence="3 4">NSW150</strain>
    </source>
</reference>
<evidence type="ECO:0000313" key="3">
    <source>
        <dbReference type="EMBL" id="CBJ10511.1"/>
    </source>
</evidence>
<dbReference type="Gene3D" id="2.130.10.10">
    <property type="entry name" value="YVTN repeat-like/Quinoprotein amine dehydrogenase"/>
    <property type="match status" value="3"/>
</dbReference>
<keyword evidence="3" id="KW-0472">Membrane</keyword>
<dbReference type="RefSeq" id="WP_012978751.1">
    <property type="nucleotide sequence ID" value="NC_013861.1"/>
</dbReference>
<evidence type="ECO:0000313" key="4">
    <source>
        <dbReference type="Proteomes" id="UP000001060"/>
    </source>
</evidence>
<dbReference type="GO" id="GO:0006006">
    <property type="term" value="P:glucose metabolic process"/>
    <property type="evidence" value="ECO:0007669"/>
    <property type="project" value="UniProtKB-KW"/>
</dbReference>
<dbReference type="GO" id="GO:0017057">
    <property type="term" value="F:6-phosphogluconolactonase activity"/>
    <property type="evidence" value="ECO:0007669"/>
    <property type="project" value="TreeGrafter"/>
</dbReference>
<keyword evidence="2" id="KW-0119">Carbohydrate metabolism</keyword>
<dbReference type="PANTHER" id="PTHR30344">
    <property type="entry name" value="6-PHOSPHOGLUCONOLACTONASE-RELATED"/>
    <property type="match status" value="1"/>
</dbReference>
<dbReference type="EMBL" id="FN650140">
    <property type="protein sequence ID" value="CBJ10511.1"/>
    <property type="molecule type" value="Genomic_DNA"/>
</dbReference>
<protein>
    <submittedName>
        <fullName evidence="3">Putative transmembrane protein</fullName>
    </submittedName>
</protein>
<dbReference type="HOGENOM" id="CLU_339136_0_0_6"/>
<sequence length="838" mass="84786">MNKNKFAQLIIILMGWLLALVQANASLSIIPDKNCLNRNHLGECIVQMTAGSNVPATVTIFNNSARVTASNIHAILPSNWVDVSQDASNCAVLPPKKSCALKFLPGKTTHAATSIPIVGTRTSTSYITMEVVAASYTIGGSISGLTKSGLILQNNGGDNLSVPAGANSFQFSNPVTAGGSYNVTILQQPNGLTCTVNNGSGTVSANVTNISIACSAITYTIGGFVTGLTSNGLIIQNNGTENLSIPANATSFQFPTPVPEGGSYEVTIVHQPTGLTCSIENASGSDVMANVTNINIVCSVPMYTIGGSISGLTTSGLILLNNGSDSLSVAPNSTSFQFSNLIAAGGSYSVTIQQQPAGLTCTIDNASGTDIMANVTNISIVCNATTYTIGGSISGLTASGLVLQNNGSDNLSVPANATSFQFSTPIAEGGSYAVTIQQQPTGLTCTIGNATGSNVTANVDNITIVCSVTTYTIGGSISGLSATGLVLQNNGGDNLSVPANATSFQFSTPIAEGGDYEVTVLQQPSGLKCSVSNGTGTNVMADVTDISVTCVVLYTYVTNSGANTVSLCNINQTTGVLTCPGTTGSGFNNPRAIHINPTGSFAYIVNQNNGKITLCNVNQTSGVLTCPGTTGGTFQSPIDIAINPAGTIAYVTNSGNNSISQCVINQSTGELTCPSTTGSGFNGPGGITVNPAGTFAYIVNELANNISACAIDQSTGNFTSCAVYTGDFNHPNRITLNPAGNFAYVSNGFGGSGPSQVFLCSVEQSTGALTCPGTTGSGFNQPFGITINPANTLAYIANSGSSSVSLCNITQSSGALSCPGTTGSGFSNPTGIAITGNL</sequence>
<dbReference type="KEGG" id="llo:LLO_0183"/>
<name>D3HNP8_LEGLN</name>
<evidence type="ECO:0000256" key="2">
    <source>
        <dbReference type="ARBA" id="ARBA00022526"/>
    </source>
</evidence>
<dbReference type="PANTHER" id="PTHR30344:SF1">
    <property type="entry name" value="6-PHOSPHOGLUCONOLACTONASE"/>
    <property type="match status" value="1"/>
</dbReference>
<dbReference type="InterPro" id="IPR011045">
    <property type="entry name" value="N2O_reductase_N"/>
</dbReference>
<comment type="similarity">
    <text evidence="1">Belongs to the cycloisomerase 2 family.</text>
</comment>
<organism evidence="3 4">
    <name type="scientific">Legionella longbeachae serogroup 1 (strain NSW150)</name>
    <dbReference type="NCBI Taxonomy" id="661367"/>
    <lineage>
        <taxon>Bacteria</taxon>
        <taxon>Pseudomonadati</taxon>
        <taxon>Pseudomonadota</taxon>
        <taxon>Gammaproteobacteria</taxon>
        <taxon>Legionellales</taxon>
        <taxon>Legionellaceae</taxon>
        <taxon>Legionella</taxon>
    </lineage>
</organism>
<dbReference type="AlphaFoldDB" id="D3HNP8"/>
<dbReference type="eggNOG" id="COG2706">
    <property type="taxonomic scope" value="Bacteria"/>
</dbReference>
<dbReference type="OrthoDB" id="5650590at2"/>
<dbReference type="InterPro" id="IPR050282">
    <property type="entry name" value="Cycloisomerase_2"/>
</dbReference>
<dbReference type="InterPro" id="IPR015943">
    <property type="entry name" value="WD40/YVTN_repeat-like_dom_sf"/>
</dbReference>
<accession>D3HNP8</accession>
<dbReference type="Proteomes" id="UP000001060">
    <property type="component" value="Chromosome"/>
</dbReference>
<dbReference type="CDD" id="cd05819">
    <property type="entry name" value="NHL"/>
    <property type="match status" value="1"/>
</dbReference>
<dbReference type="STRING" id="661367.LLO_0183"/>
<keyword evidence="2" id="KW-0313">Glucose metabolism</keyword>
<dbReference type="SUPFAM" id="SSF50974">
    <property type="entry name" value="Nitrous oxide reductase, N-terminal domain"/>
    <property type="match status" value="1"/>
</dbReference>
<dbReference type="InterPro" id="IPR019405">
    <property type="entry name" value="Lactonase_7-beta_prop"/>
</dbReference>
<proteinExistence type="inferred from homology"/>
<dbReference type="Pfam" id="PF10282">
    <property type="entry name" value="Lactonase"/>
    <property type="match status" value="2"/>
</dbReference>
<gene>
    <name evidence="3" type="ordered locus">LLO_0183</name>
</gene>
<keyword evidence="3" id="KW-0812">Transmembrane</keyword>
<dbReference type="eggNOG" id="COG3391">
    <property type="taxonomic scope" value="Bacteria"/>
</dbReference>
<dbReference type="GeneID" id="40924407"/>